<sequence>MLLSSRSSPPKPLKITGSERPQYLSVKYLLPRTPIPSPSLPSILPRHGKKPPKLNSRKIVRSLLWLSVLIGVWYLLSYGRSTTNSLSDLTFLTSTGKTYQIVEASELPNHATPLSVTDYDGRNYWTISIPSNLGFPLPHAAYADVCSQVEDVARHVAGSGWQEEQHLDYYHNEPNYIDVKEAQSSHFLPPSIDISSEHHGLPICERSLTYILDAADPGLGSTLMGLWLSYSLAEREDRAFFIDDTHFPYGSYSTFFNGMPEPKCRPPPSAQRVPCPHQANHLVVSAATSGWMFGAAFQETFSQREIFDMARHGYEALFQLRSDDAEYVRERVLKLRTTNDDNNNVDEDEDEDTVHGLVGIHLRRGDRHPFSFAHQLGYLPPETYLSAARKLVGPSSQWTLLLASDDADMYDHNELPGTIRAQTRISLASKKKLSSGLGWEGGFFKDAFWALGLPEHVTAQKGADGPQPTKGRPSSSSSSETGQQRDDTPGPPRPQPPRQMLDVSPEDRDRDYRTHPTKEALQLREFLGRAYLLDLAMLAHSDKVVCGVSSFACRILAVMLGWDRAFDARDWMNVDGSFEWIAFE</sequence>
<evidence type="ECO:0000256" key="1">
    <source>
        <dbReference type="SAM" id="MobiDB-lite"/>
    </source>
</evidence>
<protein>
    <submittedName>
        <fullName evidence="2">Uncharacterized protein</fullName>
    </submittedName>
</protein>
<evidence type="ECO:0000313" key="3">
    <source>
        <dbReference type="Proteomes" id="UP001358417"/>
    </source>
</evidence>
<dbReference type="RefSeq" id="XP_064701033.1">
    <property type="nucleotide sequence ID" value="XM_064852808.1"/>
</dbReference>
<dbReference type="PANTHER" id="PTHR13132:SF29">
    <property type="entry name" value="ALPHA-(1,6)-FUCOSYLTRANSFERASE"/>
    <property type="match status" value="1"/>
</dbReference>
<name>A0AAV9MV83_9EURO</name>
<dbReference type="GO" id="GO:0046921">
    <property type="term" value="F:alpha-(1-&gt;6)-fucosyltransferase activity"/>
    <property type="evidence" value="ECO:0007669"/>
    <property type="project" value="TreeGrafter"/>
</dbReference>
<accession>A0AAV9MV83</accession>
<dbReference type="PANTHER" id="PTHR13132">
    <property type="entry name" value="ALPHA- 1,6 -FUCOSYLTRANSFERASE"/>
    <property type="match status" value="1"/>
</dbReference>
<comment type="caution">
    <text evidence="2">The sequence shown here is derived from an EMBL/GenBank/DDBJ whole genome shotgun (WGS) entry which is preliminary data.</text>
</comment>
<reference evidence="2 3" key="1">
    <citation type="submission" date="2023-08" db="EMBL/GenBank/DDBJ databases">
        <title>Black Yeasts Isolated from many extreme environments.</title>
        <authorList>
            <person name="Coleine C."/>
            <person name="Stajich J.E."/>
            <person name="Selbmann L."/>
        </authorList>
    </citation>
    <scope>NUCLEOTIDE SEQUENCE [LARGE SCALE GENOMIC DNA]</scope>
    <source>
        <strain evidence="2 3">CCFEE 5792</strain>
    </source>
</reference>
<proteinExistence type="predicted"/>
<organism evidence="2 3">
    <name type="scientific">Exophiala bonariae</name>
    <dbReference type="NCBI Taxonomy" id="1690606"/>
    <lineage>
        <taxon>Eukaryota</taxon>
        <taxon>Fungi</taxon>
        <taxon>Dikarya</taxon>
        <taxon>Ascomycota</taxon>
        <taxon>Pezizomycotina</taxon>
        <taxon>Eurotiomycetes</taxon>
        <taxon>Chaetothyriomycetidae</taxon>
        <taxon>Chaetothyriales</taxon>
        <taxon>Herpotrichiellaceae</taxon>
        <taxon>Exophiala</taxon>
    </lineage>
</organism>
<keyword evidence="3" id="KW-1185">Reference proteome</keyword>
<feature type="region of interest" description="Disordered" evidence="1">
    <location>
        <begin position="459"/>
        <end position="515"/>
    </location>
</feature>
<feature type="compositionally biased region" description="Basic and acidic residues" evidence="1">
    <location>
        <begin position="505"/>
        <end position="515"/>
    </location>
</feature>
<dbReference type="EMBL" id="JAVRRD010000037">
    <property type="protein sequence ID" value="KAK5045404.1"/>
    <property type="molecule type" value="Genomic_DNA"/>
</dbReference>
<evidence type="ECO:0000313" key="2">
    <source>
        <dbReference type="EMBL" id="KAK5045404.1"/>
    </source>
</evidence>
<gene>
    <name evidence="2" type="ORF">LTR84_009268</name>
</gene>
<dbReference type="GO" id="GO:0006487">
    <property type="term" value="P:protein N-linked glycosylation"/>
    <property type="evidence" value="ECO:0007669"/>
    <property type="project" value="TreeGrafter"/>
</dbReference>
<dbReference type="AlphaFoldDB" id="A0AAV9MV83"/>
<dbReference type="GeneID" id="89977427"/>
<dbReference type="Proteomes" id="UP001358417">
    <property type="component" value="Unassembled WGS sequence"/>
</dbReference>